<dbReference type="InterPro" id="IPR005331">
    <property type="entry name" value="Sulfotransferase"/>
</dbReference>
<sequence>MPQHNARDQRRHLPHGRFAAVLLKVSLIACTMLSVWRNLTLHNLASQSVMEDQRQYERTSRESFVTGSARKTTNAVRRKIGHVDRVATFIASTENTPHSQWNHHDDNNNNNDDEEQIETAVVPTNFSRLPLALQPVTFQNCCPMMHRPTKKPRCGEVCLTRHACNNNTLYPYTSSQERHFLRPRSEENRDILRRQCHERNSLSTPPYQWCQQWWTDSIMHVHRRRDDTENATTITTTSRLDPYAANLPPPGCSIFNNGGGSGSYQHLILFPSVKMAFCGIPKVGITQWIQFLRFTFGAKDYLSSPHIKPEVFAMRYDKMNEEAQMKILNDPEWKFVAFLRDPAERLLSAYLDKVATKQLERDHFQKMHGLNRTLSFGEFLNILAETPPSQSCRSGGGNDLNTLRGVNWCTNPHWRPQTFSCGLSEFLPRFSFVGSLNFIETQARIILQHVGLWNDYGKWYHWHTKKNAGGSSRCNSAPPSLIVGQRLFGFQQTPKESGLGSGGLVVAVVLAMIRYVRPIRDMDMPRTRVPK</sequence>
<dbReference type="PANTHER" id="PTHR12137">
    <property type="entry name" value="CARBOHYDRATE SULFOTRANSFERASE"/>
    <property type="match status" value="1"/>
</dbReference>
<evidence type="ECO:0008006" key="12">
    <source>
        <dbReference type="Google" id="ProtNLM"/>
    </source>
</evidence>
<dbReference type="GO" id="GO:0000139">
    <property type="term" value="C:Golgi membrane"/>
    <property type="evidence" value="ECO:0007669"/>
    <property type="project" value="UniProtKB-SubCell"/>
</dbReference>
<evidence type="ECO:0000256" key="3">
    <source>
        <dbReference type="ARBA" id="ARBA00022679"/>
    </source>
</evidence>
<keyword evidence="3" id="KW-0808">Transferase</keyword>
<comment type="subcellular location">
    <subcellularLocation>
        <location evidence="1">Golgi apparatus membrane</location>
        <topology evidence="1">Single-pass type II membrane protein</topology>
    </subcellularLocation>
</comment>
<feature type="transmembrane region" description="Helical" evidence="9">
    <location>
        <begin position="498"/>
        <end position="516"/>
    </location>
</feature>
<dbReference type="EMBL" id="JABMIG020000240">
    <property type="protein sequence ID" value="KAL3784242.1"/>
    <property type="molecule type" value="Genomic_DNA"/>
</dbReference>
<dbReference type="AlphaFoldDB" id="A0ABD3P856"/>
<evidence type="ECO:0000256" key="2">
    <source>
        <dbReference type="ARBA" id="ARBA00006339"/>
    </source>
</evidence>
<evidence type="ECO:0000256" key="9">
    <source>
        <dbReference type="SAM" id="Phobius"/>
    </source>
</evidence>
<dbReference type="GO" id="GO:0008146">
    <property type="term" value="F:sulfotransferase activity"/>
    <property type="evidence" value="ECO:0007669"/>
    <property type="project" value="UniProtKB-ARBA"/>
</dbReference>
<evidence type="ECO:0000313" key="11">
    <source>
        <dbReference type="Proteomes" id="UP001516023"/>
    </source>
</evidence>
<proteinExistence type="inferred from homology"/>
<evidence type="ECO:0000256" key="6">
    <source>
        <dbReference type="ARBA" id="ARBA00023034"/>
    </source>
</evidence>
<reference evidence="10 11" key="1">
    <citation type="journal article" date="2020" name="G3 (Bethesda)">
        <title>Improved Reference Genome for Cyclotella cryptica CCMP332, a Model for Cell Wall Morphogenesis, Salinity Adaptation, and Lipid Production in Diatoms (Bacillariophyta).</title>
        <authorList>
            <person name="Roberts W.R."/>
            <person name="Downey K.M."/>
            <person name="Ruck E.C."/>
            <person name="Traller J.C."/>
            <person name="Alverson A.J."/>
        </authorList>
    </citation>
    <scope>NUCLEOTIDE SEQUENCE [LARGE SCALE GENOMIC DNA]</scope>
    <source>
        <strain evidence="10 11">CCMP332</strain>
    </source>
</reference>
<name>A0ABD3P856_9STRA</name>
<comment type="similarity">
    <text evidence="2">Belongs to the sulfotransferase 2 family.</text>
</comment>
<evidence type="ECO:0000256" key="7">
    <source>
        <dbReference type="ARBA" id="ARBA00023136"/>
    </source>
</evidence>
<keyword evidence="7 9" id="KW-0472">Membrane</keyword>
<evidence type="ECO:0000313" key="10">
    <source>
        <dbReference type="EMBL" id="KAL3784242.1"/>
    </source>
</evidence>
<keyword evidence="8" id="KW-0325">Glycoprotein</keyword>
<accession>A0ABD3P856</accession>
<dbReference type="Pfam" id="PF03567">
    <property type="entry name" value="Sulfotransfer_2"/>
    <property type="match status" value="1"/>
</dbReference>
<organism evidence="10 11">
    <name type="scientific">Cyclotella cryptica</name>
    <dbReference type="NCBI Taxonomy" id="29204"/>
    <lineage>
        <taxon>Eukaryota</taxon>
        <taxon>Sar</taxon>
        <taxon>Stramenopiles</taxon>
        <taxon>Ochrophyta</taxon>
        <taxon>Bacillariophyta</taxon>
        <taxon>Coscinodiscophyceae</taxon>
        <taxon>Thalassiosirophycidae</taxon>
        <taxon>Stephanodiscales</taxon>
        <taxon>Stephanodiscaceae</taxon>
        <taxon>Cyclotella</taxon>
    </lineage>
</organism>
<feature type="transmembrane region" description="Helical" evidence="9">
    <location>
        <begin position="21"/>
        <end position="39"/>
    </location>
</feature>
<evidence type="ECO:0000256" key="5">
    <source>
        <dbReference type="ARBA" id="ARBA00022989"/>
    </source>
</evidence>
<gene>
    <name evidence="10" type="ORF">HJC23_013529</name>
</gene>
<dbReference type="PANTHER" id="PTHR12137:SF54">
    <property type="entry name" value="CARBOHYDRATE SULFOTRANSFERASE"/>
    <property type="match status" value="1"/>
</dbReference>
<keyword evidence="5 9" id="KW-1133">Transmembrane helix</keyword>
<dbReference type="Proteomes" id="UP001516023">
    <property type="component" value="Unassembled WGS sequence"/>
</dbReference>
<evidence type="ECO:0000256" key="4">
    <source>
        <dbReference type="ARBA" id="ARBA00022692"/>
    </source>
</evidence>
<evidence type="ECO:0000256" key="8">
    <source>
        <dbReference type="ARBA" id="ARBA00023180"/>
    </source>
</evidence>
<evidence type="ECO:0000256" key="1">
    <source>
        <dbReference type="ARBA" id="ARBA00004323"/>
    </source>
</evidence>
<dbReference type="InterPro" id="IPR018011">
    <property type="entry name" value="Carb_sulfotrans_8-10"/>
</dbReference>
<keyword evidence="6" id="KW-0333">Golgi apparatus</keyword>
<comment type="caution">
    <text evidence="10">The sequence shown here is derived from an EMBL/GenBank/DDBJ whole genome shotgun (WGS) entry which is preliminary data.</text>
</comment>
<protein>
    <recommendedName>
        <fullName evidence="12">Sulfotransferase domain-containing protein</fullName>
    </recommendedName>
</protein>
<keyword evidence="11" id="KW-1185">Reference proteome</keyword>
<keyword evidence="4 9" id="KW-0812">Transmembrane</keyword>